<dbReference type="GO" id="GO:0042276">
    <property type="term" value="P:error-prone translesion synthesis"/>
    <property type="evidence" value="ECO:0007669"/>
    <property type="project" value="TreeGrafter"/>
</dbReference>
<dbReference type="InterPro" id="IPR017961">
    <property type="entry name" value="DNA_pol_Y-fam_little_finger"/>
</dbReference>
<comment type="similarity">
    <text evidence="1">Belongs to the DNA polymerase type-Y family.</text>
</comment>
<dbReference type="Gene3D" id="1.10.150.20">
    <property type="entry name" value="5' to 3' exonuclease, C-terminal subdomain"/>
    <property type="match status" value="1"/>
</dbReference>
<evidence type="ECO:0000259" key="4">
    <source>
        <dbReference type="PROSITE" id="PS50173"/>
    </source>
</evidence>
<reference evidence="5 6" key="2">
    <citation type="submission" date="2007-05" db="EMBL/GenBank/DDBJ databases">
        <title>Draft genome sequence of Bifidobacterium adolescentis (L2-32).</title>
        <authorList>
            <person name="Sudarsanam P."/>
            <person name="Ley R."/>
            <person name="Guruge J."/>
            <person name="Turnbaugh P.J."/>
            <person name="Mahowald M."/>
            <person name="Liep D."/>
            <person name="Gordon J."/>
        </authorList>
    </citation>
    <scope>NUCLEOTIDE SEQUENCE [LARGE SCALE GENOMIC DNA]</scope>
    <source>
        <strain evidence="5 6">L2-32</strain>
    </source>
</reference>
<proteinExistence type="inferred from homology"/>
<protein>
    <submittedName>
        <fullName evidence="5">ImpB/MucB/SamB family protein</fullName>
    </submittedName>
</protein>
<dbReference type="InterPro" id="IPR043128">
    <property type="entry name" value="Rev_trsase/Diguanyl_cyclase"/>
</dbReference>
<dbReference type="GO" id="GO:0009432">
    <property type="term" value="P:SOS response"/>
    <property type="evidence" value="ECO:0007669"/>
    <property type="project" value="TreeGrafter"/>
</dbReference>
<dbReference type="GO" id="GO:0005829">
    <property type="term" value="C:cytosol"/>
    <property type="evidence" value="ECO:0007669"/>
    <property type="project" value="TreeGrafter"/>
</dbReference>
<dbReference type="Pfam" id="PF00817">
    <property type="entry name" value="IMS"/>
    <property type="match status" value="1"/>
</dbReference>
<dbReference type="PANTHER" id="PTHR11076">
    <property type="entry name" value="DNA REPAIR POLYMERASE UMUC / TRANSFERASE FAMILY MEMBER"/>
    <property type="match status" value="1"/>
</dbReference>
<dbReference type="PROSITE" id="PS50173">
    <property type="entry name" value="UMUC"/>
    <property type="match status" value="1"/>
</dbReference>
<evidence type="ECO:0000256" key="3">
    <source>
        <dbReference type="SAM" id="MobiDB-lite"/>
    </source>
</evidence>
<dbReference type="InterPro" id="IPR001126">
    <property type="entry name" value="UmuC"/>
</dbReference>
<accession>A7A4R9</accession>
<name>A7A4R9_BIFAD</name>
<dbReference type="HOGENOM" id="CLU_012348_5_1_11"/>
<gene>
    <name evidence="5" type="ORF">BIFADO_00831</name>
</gene>
<evidence type="ECO:0000256" key="2">
    <source>
        <dbReference type="ARBA" id="ARBA00025589"/>
    </source>
</evidence>
<dbReference type="Proteomes" id="UP000003773">
    <property type="component" value="Unassembled WGS sequence"/>
</dbReference>
<dbReference type="GO" id="GO:0003887">
    <property type="term" value="F:DNA-directed DNA polymerase activity"/>
    <property type="evidence" value="ECO:0007669"/>
    <property type="project" value="TreeGrafter"/>
</dbReference>
<dbReference type="Gene3D" id="3.40.1170.60">
    <property type="match status" value="1"/>
</dbReference>
<comment type="caution">
    <text evidence="5">The sequence shown here is derived from an EMBL/GenBank/DDBJ whole genome shotgun (WGS) entry which is preliminary data.</text>
</comment>
<dbReference type="PANTHER" id="PTHR11076:SF35">
    <property type="entry name" value="DNA REPAIR PROTEIN HOMOLOG YOBH"/>
    <property type="match status" value="1"/>
</dbReference>
<dbReference type="Gene3D" id="3.30.70.270">
    <property type="match status" value="1"/>
</dbReference>
<comment type="function">
    <text evidence="2">Poorly processive, error-prone DNA polymerase involved in untargeted mutagenesis. Copies undamaged DNA at stalled replication forks, which arise in vivo from mismatched or misaligned primer ends. These misaligned primers can be extended by PolIV. Exhibits no 3'-5' exonuclease (proofreading) activity. May be involved in translesional synthesis, in conjunction with the beta clamp from PolIII.</text>
</comment>
<dbReference type="SUPFAM" id="SSF56672">
    <property type="entry name" value="DNA/RNA polymerases"/>
    <property type="match status" value="1"/>
</dbReference>
<dbReference type="AlphaFoldDB" id="A7A4R9"/>
<dbReference type="InterPro" id="IPR050116">
    <property type="entry name" value="DNA_polymerase-Y"/>
</dbReference>
<organism evidence="5 6">
    <name type="scientific">Bifidobacterium adolescentis L2-32</name>
    <dbReference type="NCBI Taxonomy" id="411481"/>
    <lineage>
        <taxon>Bacteria</taxon>
        <taxon>Bacillati</taxon>
        <taxon>Actinomycetota</taxon>
        <taxon>Actinomycetes</taxon>
        <taxon>Bifidobacteriales</taxon>
        <taxon>Bifidobacteriaceae</taxon>
        <taxon>Bifidobacterium</taxon>
    </lineage>
</organism>
<feature type="region of interest" description="Disordered" evidence="3">
    <location>
        <begin position="533"/>
        <end position="556"/>
    </location>
</feature>
<dbReference type="GO" id="GO:0006281">
    <property type="term" value="P:DNA repair"/>
    <property type="evidence" value="ECO:0007669"/>
    <property type="project" value="InterPro"/>
</dbReference>
<dbReference type="InterPro" id="IPR043502">
    <property type="entry name" value="DNA/RNA_pol_sf"/>
</dbReference>
<evidence type="ECO:0000256" key="1">
    <source>
        <dbReference type="ARBA" id="ARBA00010945"/>
    </source>
</evidence>
<evidence type="ECO:0000313" key="6">
    <source>
        <dbReference type="Proteomes" id="UP000003773"/>
    </source>
</evidence>
<dbReference type="GO" id="GO:0003684">
    <property type="term" value="F:damaged DNA binding"/>
    <property type="evidence" value="ECO:0007669"/>
    <property type="project" value="InterPro"/>
</dbReference>
<reference evidence="5 6" key="1">
    <citation type="submission" date="2007-04" db="EMBL/GenBank/DDBJ databases">
        <authorList>
            <person name="Fulton L."/>
            <person name="Clifton S."/>
            <person name="Fulton B."/>
            <person name="Xu J."/>
            <person name="Minx P."/>
            <person name="Pepin K.H."/>
            <person name="Johnson M."/>
            <person name="Thiruvilangam P."/>
            <person name="Bhonagiri V."/>
            <person name="Nash W.E."/>
            <person name="Mardis E.R."/>
            <person name="Wilson R.K."/>
        </authorList>
    </citation>
    <scope>NUCLEOTIDE SEQUENCE [LARGE SCALE GENOMIC DNA]</scope>
    <source>
        <strain evidence="5 6">L2-32</strain>
    </source>
</reference>
<evidence type="ECO:0000313" key="5">
    <source>
        <dbReference type="EMBL" id="EDN83902.1"/>
    </source>
</evidence>
<sequence>MGGYKSRVLSSSQTVYGTGHAIEQPFEKAVMMEDVENANHGRRGAGSPPYEPLHGRSIMAGRIYVAIDLKSFYASSECVEHGFPPLSTHLVVADQERTDKTICLAISPSLKAYGLPGRARLFEVKAKLKEINAVRRAAAPGGVLTGKSYDAKALAANPNLAADVFIAKPRMSHYLAMSAKIYGIYLKYVSAEDIHVYSVDEVFMDVTGYLRAYGKGVEEMTRDIIRDIHTQTGITATAGIGTNMYLAKVAMDIVAKHIQAGEDGIRIARLDEMSYRRLLWNHRPLTDFWRVGRGYARKLEAHGLATMGDIARCSIGRADEYYNEDLLYKMFGVNAELLIDHAWGWEPCTIADIKVYKPAGHSLSSGQVLTGPAGFDAARLIVREMADTLSLDLVAKGVKAGRVGLMVGYDTASLDPKRLGKDGSADLKAIAEHAVATYDGPVSIDRYGRRVPKPATGSIALPEPTSATSRICDAVDKLFLSIVDRRLLVRRLNVVAADVLTDEQLEERRQAAASEYTQPDLFAAMEAPVDSASADAAECEAMRSADGGSKDSPRGDAELHMQQTLLDIKRKFGRNSIIKAMDMFDDATGQQRNKQIGGHAA</sequence>
<dbReference type="Pfam" id="PF11799">
    <property type="entry name" value="IMS_C"/>
    <property type="match status" value="1"/>
</dbReference>
<feature type="compositionally biased region" description="Basic and acidic residues" evidence="3">
    <location>
        <begin position="540"/>
        <end position="556"/>
    </location>
</feature>
<feature type="domain" description="UmuC" evidence="4">
    <location>
        <begin position="64"/>
        <end position="292"/>
    </location>
</feature>
<dbReference type="EMBL" id="AAXD02000018">
    <property type="protein sequence ID" value="EDN83902.1"/>
    <property type="molecule type" value="Genomic_DNA"/>
</dbReference>